<dbReference type="Gene3D" id="1.20.5.170">
    <property type="match status" value="1"/>
</dbReference>
<dbReference type="FunFam" id="1.20.5.170:FF:000040">
    <property type="entry name" value="Nuclear pore glycoprotein p62"/>
    <property type="match status" value="1"/>
</dbReference>
<evidence type="ECO:0000256" key="3">
    <source>
        <dbReference type="ARBA" id="ARBA00022448"/>
    </source>
</evidence>
<dbReference type="InterPro" id="IPR026010">
    <property type="entry name" value="NSP1/NUP62"/>
</dbReference>
<dbReference type="Proteomes" id="UP001293254">
    <property type="component" value="Unassembled WGS sequence"/>
</dbReference>
<evidence type="ECO:0000313" key="11">
    <source>
        <dbReference type="EMBL" id="KAK4414631.1"/>
    </source>
</evidence>
<comment type="subcellular location">
    <subcellularLocation>
        <location evidence="1">Nucleus</location>
        <location evidence="1">Nuclear pore complex</location>
    </subcellularLocation>
</comment>
<keyword evidence="8" id="KW-0539">Nucleus</keyword>
<sequence length="537" mass="58557">MPIEMAEPESICSVLHVGVVDEDEEGDSISKDGDAAHGGSACSVTTTAKTVAKEKTSLTDQVNSCTTALVSYGEACSPVEDSEMLKYEATPVAKKKLTKEFVVDASENSPSESEVLDGNELGHPACGRLMSIEFPMCTDCKQLNLCLQNTLCHRKAHLIKQILRKYGDITKGSILKSIEAKTAFLQLVAEVVERLHSHTLDTIGAHELQLLQKWMDDAAAVGDSLMRLNEIIEQIDAAKIALLEMQLQQIILKKEIDSVKAEMDREDFSNLAGTGSVRSDIIMILGVPAVGSTVAVSSSTGSAAQTSSAVVVASSSGTTSSTSAGLASAPKLPSEITGKTVEEIIKEWNAELQERTGKFRKQANAIAEWDRRILQNRDILLKLESEVAKVVETQGTLERQLELIETHQDEVDKALQSMEEEAERIYREERGLLLDDDAASTRDAMYEQAEVIERELEQMTEQIKSIISTLNASHGGELEATDGMNPLDVVVRILNNQLSSLMWVDEKAEEFSARIQKLASQGNAADRALTGPKLWLN</sequence>
<evidence type="ECO:0000256" key="6">
    <source>
        <dbReference type="ARBA" id="ARBA00023010"/>
    </source>
</evidence>
<evidence type="ECO:0000256" key="2">
    <source>
        <dbReference type="ARBA" id="ARBA00005911"/>
    </source>
</evidence>
<dbReference type="AlphaFoldDB" id="A0AAE1XNH9"/>
<keyword evidence="5" id="KW-0653">Protein transport</keyword>
<comment type="caution">
    <text evidence="11">The sequence shown here is derived from an EMBL/GenBank/DDBJ whole genome shotgun (WGS) entry which is preliminary data.</text>
</comment>
<dbReference type="Pfam" id="PF05064">
    <property type="entry name" value="Nsp1_C"/>
    <property type="match status" value="1"/>
</dbReference>
<keyword evidence="4" id="KW-0509">mRNA transport</keyword>
<evidence type="ECO:0000256" key="4">
    <source>
        <dbReference type="ARBA" id="ARBA00022816"/>
    </source>
</evidence>
<name>A0AAE1XNH9_9LAMI</name>
<dbReference type="GO" id="GO:0017056">
    <property type="term" value="F:structural constituent of nuclear pore"/>
    <property type="evidence" value="ECO:0007669"/>
    <property type="project" value="InterPro"/>
</dbReference>
<evidence type="ECO:0000256" key="1">
    <source>
        <dbReference type="ARBA" id="ARBA00004567"/>
    </source>
</evidence>
<evidence type="ECO:0000259" key="10">
    <source>
        <dbReference type="Pfam" id="PF05064"/>
    </source>
</evidence>
<gene>
    <name evidence="11" type="ORF">Salat_2876100</name>
</gene>
<evidence type="ECO:0000256" key="8">
    <source>
        <dbReference type="ARBA" id="ARBA00023242"/>
    </source>
</evidence>
<dbReference type="GO" id="GO:0006405">
    <property type="term" value="P:RNA export from nucleus"/>
    <property type="evidence" value="ECO:0007669"/>
    <property type="project" value="TreeGrafter"/>
</dbReference>
<dbReference type="InterPro" id="IPR007758">
    <property type="entry name" value="Nucleoporin_NSP1_C"/>
</dbReference>
<protein>
    <submittedName>
        <fullName evidence="11">Nuclear pore complex protein</fullName>
    </submittedName>
</protein>
<feature type="domain" description="Nucleoporin NSP1-like C-terminal" evidence="10">
    <location>
        <begin position="332"/>
        <end position="427"/>
    </location>
</feature>
<dbReference type="GO" id="GO:0005543">
    <property type="term" value="F:phospholipid binding"/>
    <property type="evidence" value="ECO:0007669"/>
    <property type="project" value="TreeGrafter"/>
</dbReference>
<comment type="similarity">
    <text evidence="2">Belongs to the nucleoporin NSP1/NUP62 family.</text>
</comment>
<reference evidence="11" key="1">
    <citation type="submission" date="2020-06" db="EMBL/GenBank/DDBJ databases">
        <authorList>
            <person name="Li T."/>
            <person name="Hu X."/>
            <person name="Zhang T."/>
            <person name="Song X."/>
            <person name="Zhang H."/>
            <person name="Dai N."/>
            <person name="Sheng W."/>
            <person name="Hou X."/>
            <person name="Wei L."/>
        </authorList>
    </citation>
    <scope>NUCLEOTIDE SEQUENCE</scope>
    <source>
        <strain evidence="11">3651</strain>
        <tissue evidence="11">Leaf</tissue>
    </source>
</reference>
<keyword evidence="12" id="KW-1185">Reference proteome</keyword>
<dbReference type="PANTHER" id="PTHR12084:SF0">
    <property type="entry name" value="NUCLEAR PORE GLYCOPROTEIN P62"/>
    <property type="match status" value="1"/>
</dbReference>
<feature type="coiled-coil region" evidence="9">
    <location>
        <begin position="397"/>
        <end position="469"/>
    </location>
</feature>
<dbReference type="PANTHER" id="PTHR12084">
    <property type="entry name" value="NUCLEAR PORE GLYCOPROTEIN P62-RELATED"/>
    <property type="match status" value="1"/>
</dbReference>
<evidence type="ECO:0000256" key="9">
    <source>
        <dbReference type="SAM" id="Coils"/>
    </source>
</evidence>
<accession>A0AAE1XNH9</accession>
<evidence type="ECO:0000256" key="5">
    <source>
        <dbReference type="ARBA" id="ARBA00022927"/>
    </source>
</evidence>
<dbReference type="GO" id="GO:0006606">
    <property type="term" value="P:protein import into nucleus"/>
    <property type="evidence" value="ECO:0007669"/>
    <property type="project" value="TreeGrafter"/>
</dbReference>
<evidence type="ECO:0000313" key="12">
    <source>
        <dbReference type="Proteomes" id="UP001293254"/>
    </source>
</evidence>
<reference evidence="11" key="2">
    <citation type="journal article" date="2024" name="Plant">
        <title>Genomic evolution and insights into agronomic trait innovations of Sesamum species.</title>
        <authorList>
            <person name="Miao H."/>
            <person name="Wang L."/>
            <person name="Qu L."/>
            <person name="Liu H."/>
            <person name="Sun Y."/>
            <person name="Le M."/>
            <person name="Wang Q."/>
            <person name="Wei S."/>
            <person name="Zheng Y."/>
            <person name="Lin W."/>
            <person name="Duan Y."/>
            <person name="Cao H."/>
            <person name="Xiong S."/>
            <person name="Wang X."/>
            <person name="Wei L."/>
            <person name="Li C."/>
            <person name="Ma Q."/>
            <person name="Ju M."/>
            <person name="Zhao R."/>
            <person name="Li G."/>
            <person name="Mu C."/>
            <person name="Tian Q."/>
            <person name="Mei H."/>
            <person name="Zhang T."/>
            <person name="Gao T."/>
            <person name="Zhang H."/>
        </authorList>
    </citation>
    <scope>NUCLEOTIDE SEQUENCE</scope>
    <source>
        <strain evidence="11">3651</strain>
    </source>
</reference>
<keyword evidence="9" id="KW-0175">Coiled coil</keyword>
<keyword evidence="3" id="KW-0813">Transport</keyword>
<keyword evidence="7" id="KW-0906">Nuclear pore complex</keyword>
<proteinExistence type="inferred from homology"/>
<dbReference type="EMBL" id="JACGWO010000012">
    <property type="protein sequence ID" value="KAK4414631.1"/>
    <property type="molecule type" value="Genomic_DNA"/>
</dbReference>
<dbReference type="GO" id="GO:0044613">
    <property type="term" value="C:nuclear pore central transport channel"/>
    <property type="evidence" value="ECO:0007669"/>
    <property type="project" value="TreeGrafter"/>
</dbReference>
<organism evidence="11 12">
    <name type="scientific">Sesamum alatum</name>
    <dbReference type="NCBI Taxonomy" id="300844"/>
    <lineage>
        <taxon>Eukaryota</taxon>
        <taxon>Viridiplantae</taxon>
        <taxon>Streptophyta</taxon>
        <taxon>Embryophyta</taxon>
        <taxon>Tracheophyta</taxon>
        <taxon>Spermatophyta</taxon>
        <taxon>Magnoliopsida</taxon>
        <taxon>eudicotyledons</taxon>
        <taxon>Gunneridae</taxon>
        <taxon>Pentapetalae</taxon>
        <taxon>asterids</taxon>
        <taxon>lamiids</taxon>
        <taxon>Lamiales</taxon>
        <taxon>Pedaliaceae</taxon>
        <taxon>Sesamum</taxon>
    </lineage>
</organism>
<keyword evidence="6" id="KW-0811">Translocation</keyword>
<evidence type="ECO:0000256" key="7">
    <source>
        <dbReference type="ARBA" id="ARBA00023132"/>
    </source>
</evidence>
<dbReference type="GO" id="GO:0051028">
    <property type="term" value="P:mRNA transport"/>
    <property type="evidence" value="ECO:0007669"/>
    <property type="project" value="UniProtKB-KW"/>
</dbReference>